<evidence type="ECO:0000313" key="5">
    <source>
        <dbReference type="Proteomes" id="UP000501128"/>
    </source>
</evidence>
<dbReference type="Gene3D" id="3.20.20.140">
    <property type="entry name" value="Metal-dependent hydrolases"/>
    <property type="match status" value="1"/>
</dbReference>
<keyword evidence="5" id="KW-1185">Reference proteome</keyword>
<dbReference type="AlphaFoldDB" id="A0A7L5DIU5"/>
<sequence>MNLFIRAARIVDATSAHDGQAVDLLIENGLIRQIGTDLSAPDGIRIIEGDNLHVSAGWLDMRVLAQDPGFEHKEDLTSVCRAAAAGGFTDIALLPNTQPVIDAKGALGYVQRMSDGLDARVHVLAAVTKGAAGVDFTDMIDLHHAGAVAFSDGTHSLQNPDLLLKTLQYLQPIGGLLINQPEEATLTRYGQMHEGIQSTLLGMKGIPALAEEIAVERDLRLLAYVLEDSEESTGDRPSALHFSTLSSARSVELIRQAKAQGLPVSCDVAVHQLVFTDTDLAGFDTNLKVNPPFRSAADVDALWAGLADGTIDAIVSDHTPQDAESKNLEFDLAEFGIIGLETVFAALMTHNRALPLSLLIDRLTTRPRQILRLPATHIAEGEPATLTLFDPTQSWTYAKTRSKSHNSPFLGQTLTGRVLGTVVGGHFTVK</sequence>
<dbReference type="InterPro" id="IPR050138">
    <property type="entry name" value="DHOase/Allantoinase_Hydrolase"/>
</dbReference>
<dbReference type="GO" id="GO:0004151">
    <property type="term" value="F:dihydroorotase activity"/>
    <property type="evidence" value="ECO:0007669"/>
    <property type="project" value="InterPro"/>
</dbReference>
<dbReference type="CDD" id="cd01317">
    <property type="entry name" value="DHOase_IIa"/>
    <property type="match status" value="1"/>
</dbReference>
<feature type="domain" description="Dihydroorotase catalytic" evidence="3">
    <location>
        <begin position="57"/>
        <end position="219"/>
    </location>
</feature>
<accession>A0A7L5DIU5</accession>
<dbReference type="Pfam" id="PF01979">
    <property type="entry name" value="Amidohydro_1"/>
    <property type="match status" value="1"/>
</dbReference>
<dbReference type="GO" id="GO:0006145">
    <property type="term" value="P:purine nucleobase catabolic process"/>
    <property type="evidence" value="ECO:0007669"/>
    <property type="project" value="TreeGrafter"/>
</dbReference>
<evidence type="ECO:0000313" key="4">
    <source>
        <dbReference type="EMBL" id="QJD77332.1"/>
    </source>
</evidence>
<protein>
    <submittedName>
        <fullName evidence="4">Dihydroorotase</fullName>
    </submittedName>
</protein>
<dbReference type="PANTHER" id="PTHR43668:SF2">
    <property type="entry name" value="ALLANTOINASE"/>
    <property type="match status" value="1"/>
</dbReference>
<proteinExistence type="predicted"/>
<reference evidence="4 5" key="1">
    <citation type="submission" date="2020-04" db="EMBL/GenBank/DDBJ databases">
        <title>Genome sequencing of novel species.</title>
        <authorList>
            <person name="Heo J."/>
            <person name="Kim S.-J."/>
            <person name="Kim J.-S."/>
            <person name="Hong S.-B."/>
            <person name="Kwon S.-W."/>
        </authorList>
    </citation>
    <scope>NUCLEOTIDE SEQUENCE [LARGE SCALE GENOMIC DNA]</scope>
    <source>
        <strain evidence="4 5">CJU-R4</strain>
    </source>
</reference>
<dbReference type="EMBL" id="CP051677">
    <property type="protein sequence ID" value="QJD77332.1"/>
    <property type="molecule type" value="Genomic_DNA"/>
</dbReference>
<dbReference type="InterPro" id="IPR004722">
    <property type="entry name" value="DHOase"/>
</dbReference>
<feature type="domain" description="Amidohydrolase-related" evidence="2">
    <location>
        <begin position="227"/>
        <end position="426"/>
    </location>
</feature>
<dbReference type="GO" id="GO:0046872">
    <property type="term" value="F:metal ion binding"/>
    <property type="evidence" value="ECO:0007669"/>
    <property type="project" value="InterPro"/>
</dbReference>
<dbReference type="InterPro" id="IPR011059">
    <property type="entry name" value="Metal-dep_hydrolase_composite"/>
</dbReference>
<dbReference type="SUPFAM" id="SSF51556">
    <property type="entry name" value="Metallo-dependent hydrolases"/>
    <property type="match status" value="1"/>
</dbReference>
<dbReference type="GO" id="GO:0004038">
    <property type="term" value="F:allantoinase activity"/>
    <property type="evidence" value="ECO:0007669"/>
    <property type="project" value="TreeGrafter"/>
</dbReference>
<dbReference type="PANTHER" id="PTHR43668">
    <property type="entry name" value="ALLANTOINASE"/>
    <property type="match status" value="1"/>
</dbReference>
<dbReference type="GO" id="GO:0006221">
    <property type="term" value="P:pyrimidine nucleotide biosynthetic process"/>
    <property type="evidence" value="ECO:0007669"/>
    <property type="project" value="UniProtKB-KW"/>
</dbReference>
<evidence type="ECO:0000256" key="1">
    <source>
        <dbReference type="ARBA" id="ARBA00022975"/>
    </source>
</evidence>
<dbReference type="InterPro" id="IPR024403">
    <property type="entry name" value="DHOase_cat"/>
</dbReference>
<keyword evidence="1" id="KW-0665">Pyrimidine biosynthesis</keyword>
<dbReference type="Pfam" id="PF12890">
    <property type="entry name" value="DHOase"/>
    <property type="match status" value="1"/>
</dbReference>
<dbReference type="Proteomes" id="UP000501128">
    <property type="component" value="Chromosome"/>
</dbReference>
<organism evidence="4 5">
    <name type="scientific">Spirosoma rhododendri</name>
    <dbReference type="NCBI Taxonomy" id="2728024"/>
    <lineage>
        <taxon>Bacteria</taxon>
        <taxon>Pseudomonadati</taxon>
        <taxon>Bacteroidota</taxon>
        <taxon>Cytophagia</taxon>
        <taxon>Cytophagales</taxon>
        <taxon>Cytophagaceae</taxon>
        <taxon>Spirosoma</taxon>
    </lineage>
</organism>
<dbReference type="KEGG" id="srho:HH216_02025"/>
<dbReference type="GO" id="GO:0005737">
    <property type="term" value="C:cytoplasm"/>
    <property type="evidence" value="ECO:0007669"/>
    <property type="project" value="TreeGrafter"/>
</dbReference>
<dbReference type="NCBIfam" id="TIGR00857">
    <property type="entry name" value="pyrC_multi"/>
    <property type="match status" value="1"/>
</dbReference>
<name>A0A7L5DIU5_9BACT</name>
<dbReference type="InterPro" id="IPR006680">
    <property type="entry name" value="Amidohydro-rel"/>
</dbReference>
<gene>
    <name evidence="4" type="ORF">HH216_02025</name>
</gene>
<dbReference type="SUPFAM" id="SSF51338">
    <property type="entry name" value="Composite domain of metallo-dependent hydrolases"/>
    <property type="match status" value="1"/>
</dbReference>
<evidence type="ECO:0000259" key="2">
    <source>
        <dbReference type="Pfam" id="PF01979"/>
    </source>
</evidence>
<dbReference type="InterPro" id="IPR032466">
    <property type="entry name" value="Metal_Hydrolase"/>
</dbReference>
<dbReference type="Gene3D" id="2.30.40.10">
    <property type="entry name" value="Urease, subunit C, domain 1"/>
    <property type="match status" value="1"/>
</dbReference>
<dbReference type="RefSeq" id="WP_169549275.1">
    <property type="nucleotide sequence ID" value="NZ_CP051677.1"/>
</dbReference>
<evidence type="ECO:0000259" key="3">
    <source>
        <dbReference type="Pfam" id="PF12890"/>
    </source>
</evidence>